<evidence type="ECO:0000256" key="1">
    <source>
        <dbReference type="SAM" id="SignalP"/>
    </source>
</evidence>
<dbReference type="InterPro" id="IPR029058">
    <property type="entry name" value="AB_hydrolase_fold"/>
</dbReference>
<dbReference type="GO" id="GO:0016787">
    <property type="term" value="F:hydrolase activity"/>
    <property type="evidence" value="ECO:0007669"/>
    <property type="project" value="UniProtKB-KW"/>
</dbReference>
<dbReference type="InterPro" id="IPR000073">
    <property type="entry name" value="AB_hydrolase_1"/>
</dbReference>
<dbReference type="EMBL" id="CP002859">
    <property type="protein sequence ID" value="AEI51764.1"/>
    <property type="molecule type" value="Genomic_DNA"/>
</dbReference>
<sequence>MQTSVIVHPPPSQPMKNTPNLLILALLFISLLGHAQTPKKPATTVNYGNNAKNGHYFATRGINLYYETYGQGKPLLLIHGNGGSIKDYRYQIPYFAKHYRVIAVDSRAQGKSVDNGPELNYETMADDFDALLTHLKLDSILVIGWSDGGINALLLAMRHPEKVKKLAITGANLRPDTTAVTAEGYQMIAEESAKLRAGTPDAAAKNTLKLLHMMEVEPNISLSDLRKIKCPVLVMGGDFDVIKPRHTLEIFENIPQAYLWIFPESGHGTVHRYRNEFNAKVQHFFTHPYKKPNWIDWEP</sequence>
<keyword evidence="4" id="KW-1185">Reference proteome</keyword>
<feature type="chain" id="PRO_5030790563" evidence="1">
    <location>
        <begin position="36"/>
        <end position="299"/>
    </location>
</feature>
<gene>
    <name evidence="3" type="ordered locus">Runsl_5473</name>
</gene>
<organism evidence="3 4">
    <name type="scientific">Runella slithyformis (strain ATCC 29530 / DSM 19594 / LMG 11500 / NCIMB 11436 / LSU 4)</name>
    <dbReference type="NCBI Taxonomy" id="761193"/>
    <lineage>
        <taxon>Bacteria</taxon>
        <taxon>Pseudomonadati</taxon>
        <taxon>Bacteroidota</taxon>
        <taxon>Cytophagia</taxon>
        <taxon>Cytophagales</taxon>
        <taxon>Spirosomataceae</taxon>
        <taxon>Runella</taxon>
    </lineage>
</organism>
<evidence type="ECO:0000259" key="2">
    <source>
        <dbReference type="Pfam" id="PF00561"/>
    </source>
</evidence>
<feature type="signal peptide" evidence="1">
    <location>
        <begin position="1"/>
        <end position="35"/>
    </location>
</feature>
<dbReference type="SUPFAM" id="SSF53474">
    <property type="entry name" value="alpha/beta-Hydrolases"/>
    <property type="match status" value="1"/>
</dbReference>
<evidence type="ECO:0000313" key="4">
    <source>
        <dbReference type="Proteomes" id="UP000000493"/>
    </source>
</evidence>
<keyword evidence="3" id="KW-0378">Hydrolase</keyword>
<dbReference type="Gene3D" id="3.40.50.1820">
    <property type="entry name" value="alpha/beta hydrolase"/>
    <property type="match status" value="1"/>
</dbReference>
<keyword evidence="1" id="KW-0732">Signal</keyword>
<evidence type="ECO:0000313" key="3">
    <source>
        <dbReference type="EMBL" id="AEI51764.1"/>
    </source>
</evidence>
<dbReference type="PANTHER" id="PTHR43433:SF5">
    <property type="entry name" value="AB HYDROLASE-1 DOMAIN-CONTAINING PROTEIN"/>
    <property type="match status" value="1"/>
</dbReference>
<dbReference type="PANTHER" id="PTHR43433">
    <property type="entry name" value="HYDROLASE, ALPHA/BETA FOLD FAMILY PROTEIN"/>
    <property type="match status" value="1"/>
</dbReference>
<feature type="domain" description="AB hydrolase-1" evidence="2">
    <location>
        <begin position="73"/>
        <end position="207"/>
    </location>
</feature>
<dbReference type="KEGG" id="rsi:Runsl_5473"/>
<protein>
    <submittedName>
        <fullName evidence="3">Alpha/beta hydrolase fold protein</fullName>
    </submittedName>
</protein>
<dbReference type="AlphaFoldDB" id="A0A7U4E8X6"/>
<name>A0A7U4E8X6_RUNSL</name>
<dbReference type="Proteomes" id="UP000000493">
    <property type="component" value="Chromosome"/>
</dbReference>
<accession>A0A7U4E8X6</accession>
<reference evidence="4" key="1">
    <citation type="submission" date="2011-06" db="EMBL/GenBank/DDBJ databases">
        <title>The complete genome of chromosome of Runella slithyformis DSM 19594.</title>
        <authorList>
            <consortium name="US DOE Joint Genome Institute (JGI-PGF)"/>
            <person name="Lucas S."/>
            <person name="Han J."/>
            <person name="Lapidus A."/>
            <person name="Bruce D."/>
            <person name="Goodwin L."/>
            <person name="Pitluck S."/>
            <person name="Peters L."/>
            <person name="Kyrpides N."/>
            <person name="Mavromatis K."/>
            <person name="Ivanova N."/>
            <person name="Ovchinnikova G."/>
            <person name="Zhang X."/>
            <person name="Misra M."/>
            <person name="Detter J.C."/>
            <person name="Tapia R."/>
            <person name="Han C."/>
            <person name="Land M."/>
            <person name="Hauser L."/>
            <person name="Markowitz V."/>
            <person name="Cheng J.-F."/>
            <person name="Hugenholtz P."/>
            <person name="Woyke T."/>
            <person name="Wu D."/>
            <person name="Tindall B."/>
            <person name="Faehrich R."/>
            <person name="Brambilla E."/>
            <person name="Klenk H.-P."/>
            <person name="Eisen J.A."/>
        </authorList>
    </citation>
    <scope>NUCLEOTIDE SEQUENCE [LARGE SCALE GENOMIC DNA]</scope>
    <source>
        <strain evidence="4">ATCC 29530 / DSM 19594 / LMG 11500 / NCIMB 11436 / LSU 4</strain>
    </source>
</reference>
<reference evidence="3 4" key="2">
    <citation type="journal article" date="2012" name="Stand. Genomic Sci.">
        <title>Complete genome sequence of the aquatic bacterium Runella slithyformis type strain (LSU 4(T)).</title>
        <authorList>
            <person name="Copeland A."/>
            <person name="Zhang X."/>
            <person name="Misra M."/>
            <person name="Lapidus A."/>
            <person name="Nolan M."/>
            <person name="Lucas S."/>
            <person name="Deshpande S."/>
            <person name="Cheng J.F."/>
            <person name="Tapia R."/>
            <person name="Goodwin L.A."/>
            <person name="Pitluck S."/>
            <person name="Liolios K."/>
            <person name="Pagani I."/>
            <person name="Ivanova N."/>
            <person name="Mikhailova N."/>
            <person name="Pati A."/>
            <person name="Chen A."/>
            <person name="Palaniappan K."/>
            <person name="Land M."/>
            <person name="Hauser L."/>
            <person name="Pan C."/>
            <person name="Jeffries C.D."/>
            <person name="Detter J.C."/>
            <person name="Brambilla E.M."/>
            <person name="Rohde M."/>
            <person name="Djao O.D."/>
            <person name="Goker M."/>
            <person name="Sikorski J."/>
            <person name="Tindall B.J."/>
            <person name="Woyke T."/>
            <person name="Bristow J."/>
            <person name="Eisen J.A."/>
            <person name="Markowitz V."/>
            <person name="Hugenholtz P."/>
            <person name="Kyrpides N.C."/>
            <person name="Klenk H.P."/>
            <person name="Mavromatis K."/>
        </authorList>
    </citation>
    <scope>NUCLEOTIDE SEQUENCE [LARGE SCALE GENOMIC DNA]</scope>
    <source>
        <strain evidence="4">ATCC 29530 / DSM 19594 / LMG 11500 / NCIMB 11436 / LSU 4</strain>
    </source>
</reference>
<proteinExistence type="predicted"/>
<dbReference type="InterPro" id="IPR050471">
    <property type="entry name" value="AB_hydrolase"/>
</dbReference>
<dbReference type="PRINTS" id="PR00111">
    <property type="entry name" value="ABHYDROLASE"/>
</dbReference>
<dbReference type="Pfam" id="PF00561">
    <property type="entry name" value="Abhydrolase_1"/>
    <property type="match status" value="1"/>
</dbReference>